<evidence type="ECO:0000256" key="2">
    <source>
        <dbReference type="ARBA" id="ARBA00022638"/>
    </source>
</evidence>
<name>A0A379MRJ4_9BACT</name>
<dbReference type="RefSeq" id="WP_027290027.1">
    <property type="nucleotide sequence ID" value="NZ_CALVFX010000007.1"/>
</dbReference>
<dbReference type="OrthoDB" id="977752at2"/>
<evidence type="ECO:0000313" key="8">
    <source>
        <dbReference type="Proteomes" id="UP000255233"/>
    </source>
</evidence>
<evidence type="ECO:0000259" key="6">
    <source>
        <dbReference type="PROSITE" id="PS51782"/>
    </source>
</evidence>
<keyword evidence="1" id="KW-0929">Antimicrobial</keyword>
<dbReference type="SMART" id="SM00047">
    <property type="entry name" value="LYZ2"/>
    <property type="match status" value="1"/>
</dbReference>
<dbReference type="SUPFAM" id="SSF54106">
    <property type="entry name" value="LysM domain"/>
    <property type="match status" value="2"/>
</dbReference>
<proteinExistence type="predicted"/>
<dbReference type="Proteomes" id="UP000255233">
    <property type="component" value="Unassembled WGS sequence"/>
</dbReference>
<keyword evidence="8" id="KW-1185">Reference proteome</keyword>
<dbReference type="PROSITE" id="PS51782">
    <property type="entry name" value="LYSM"/>
    <property type="match status" value="2"/>
</dbReference>
<dbReference type="InterPro" id="IPR051056">
    <property type="entry name" value="Glycosyl_Hydrolase_73"/>
</dbReference>
<evidence type="ECO:0000256" key="4">
    <source>
        <dbReference type="ARBA" id="ARBA00032108"/>
    </source>
</evidence>
<keyword evidence="3 7" id="KW-0378">Hydrolase</keyword>
<evidence type="ECO:0000256" key="1">
    <source>
        <dbReference type="ARBA" id="ARBA00022529"/>
    </source>
</evidence>
<accession>A0A379MRJ4</accession>
<dbReference type="GO" id="GO:0042742">
    <property type="term" value="P:defense response to bacterium"/>
    <property type="evidence" value="ECO:0007669"/>
    <property type="project" value="UniProtKB-KW"/>
</dbReference>
<dbReference type="InterPro" id="IPR002901">
    <property type="entry name" value="MGlyc_endo_b_GlcNAc-like_dom"/>
</dbReference>
<feature type="chain" id="PRO_5016887030" description="Peptidoglycan hydrolase" evidence="5">
    <location>
        <begin position="20"/>
        <end position="305"/>
    </location>
</feature>
<dbReference type="GO" id="GO:0016798">
    <property type="term" value="F:hydrolase activity, acting on glycosyl bonds"/>
    <property type="evidence" value="ECO:0007669"/>
    <property type="project" value="UniProtKB-KW"/>
</dbReference>
<organism evidence="7 8">
    <name type="scientific">Rikenella microfusus</name>
    <dbReference type="NCBI Taxonomy" id="28139"/>
    <lineage>
        <taxon>Bacteria</taxon>
        <taxon>Pseudomonadati</taxon>
        <taxon>Bacteroidota</taxon>
        <taxon>Bacteroidia</taxon>
        <taxon>Bacteroidales</taxon>
        <taxon>Rikenellaceae</taxon>
        <taxon>Rikenella</taxon>
    </lineage>
</organism>
<keyword evidence="2" id="KW-0081">Bacteriolytic enzyme</keyword>
<dbReference type="Gene3D" id="1.10.530.10">
    <property type="match status" value="1"/>
</dbReference>
<reference evidence="7 8" key="1">
    <citation type="submission" date="2018-06" db="EMBL/GenBank/DDBJ databases">
        <authorList>
            <consortium name="Pathogen Informatics"/>
            <person name="Doyle S."/>
        </authorList>
    </citation>
    <scope>NUCLEOTIDE SEQUENCE [LARGE SCALE GENOMIC DNA]</scope>
    <source>
        <strain evidence="7 8">NCTC11190</strain>
    </source>
</reference>
<feature type="domain" description="LysM" evidence="6">
    <location>
        <begin position="205"/>
        <end position="249"/>
    </location>
</feature>
<dbReference type="EMBL" id="UGVL01000001">
    <property type="protein sequence ID" value="SUE34248.1"/>
    <property type="molecule type" value="Genomic_DNA"/>
</dbReference>
<dbReference type="STRING" id="880526.GCA_000427365_00092"/>
<dbReference type="Pfam" id="PF01476">
    <property type="entry name" value="LysM"/>
    <property type="match status" value="2"/>
</dbReference>
<feature type="domain" description="LysM" evidence="6">
    <location>
        <begin position="260"/>
        <end position="304"/>
    </location>
</feature>
<evidence type="ECO:0000256" key="3">
    <source>
        <dbReference type="ARBA" id="ARBA00022801"/>
    </source>
</evidence>
<dbReference type="Pfam" id="PF01832">
    <property type="entry name" value="Glucosaminidase"/>
    <property type="match status" value="1"/>
</dbReference>
<evidence type="ECO:0000313" key="7">
    <source>
        <dbReference type="EMBL" id="SUE34248.1"/>
    </source>
</evidence>
<feature type="signal peptide" evidence="5">
    <location>
        <begin position="1"/>
        <end position="19"/>
    </location>
</feature>
<keyword evidence="7" id="KW-0326">Glycosidase</keyword>
<dbReference type="GO" id="GO:0004040">
    <property type="term" value="F:amidase activity"/>
    <property type="evidence" value="ECO:0007669"/>
    <property type="project" value="InterPro"/>
</dbReference>
<gene>
    <name evidence="7" type="primary">lytG</name>
    <name evidence="7" type="ORF">NCTC11190_01469</name>
</gene>
<dbReference type="InterPro" id="IPR018392">
    <property type="entry name" value="LysM"/>
</dbReference>
<keyword evidence="5" id="KW-0732">Signal</keyword>
<dbReference type="SMART" id="SM00257">
    <property type="entry name" value="LysM"/>
    <property type="match status" value="2"/>
</dbReference>
<sequence>MNRTALYLLFLLLPTVGRAQYKMTTQEYIDTYKYMAIRSMEEFGIPASITLAQGLLESGNGGSRLAVEGNNHFGIKCKGSWTGAKIYHDDDAKGECFRKYRNAEHSYRDHSKFLTESPRYADLFKLDITDYKGWAYGLKAAGYATNPKYPQLLIDLIEKNRLYQLDRPNGAGGLLARRKERKAAEAELNEPLAPKHTVEKNNGVKYIVSQTGESFASIAAQYGLSVKRLLKINDLKNSFPLPEGTALYIEPKRNRSSSAAVHTIDSGDSYHSVSQQYGIKLKKLQKMNPATRKFPPRVGQQLRLR</sequence>
<dbReference type="AlphaFoldDB" id="A0A379MRJ4"/>
<dbReference type="InterPro" id="IPR036779">
    <property type="entry name" value="LysM_dom_sf"/>
</dbReference>
<evidence type="ECO:0000256" key="5">
    <source>
        <dbReference type="SAM" id="SignalP"/>
    </source>
</evidence>
<protein>
    <recommendedName>
        <fullName evidence="4">Peptidoglycan hydrolase</fullName>
    </recommendedName>
</protein>
<dbReference type="PANTHER" id="PTHR33308:SF9">
    <property type="entry name" value="PEPTIDOGLYCAN HYDROLASE FLGJ"/>
    <property type="match status" value="1"/>
</dbReference>
<dbReference type="GO" id="GO:0031640">
    <property type="term" value="P:killing of cells of another organism"/>
    <property type="evidence" value="ECO:0007669"/>
    <property type="project" value="UniProtKB-KW"/>
</dbReference>
<dbReference type="CDD" id="cd00118">
    <property type="entry name" value="LysM"/>
    <property type="match status" value="2"/>
</dbReference>
<dbReference type="PANTHER" id="PTHR33308">
    <property type="entry name" value="PEPTIDOGLYCAN HYDROLASE FLGJ"/>
    <property type="match status" value="1"/>
</dbReference>
<dbReference type="Gene3D" id="3.10.350.10">
    <property type="entry name" value="LysM domain"/>
    <property type="match status" value="2"/>
</dbReference>